<feature type="region of interest" description="Disordered" evidence="1">
    <location>
        <begin position="226"/>
        <end position="281"/>
    </location>
</feature>
<gene>
    <name evidence="3" type="ORF">EZS28_035675</name>
</gene>
<dbReference type="Pfam" id="PF22941">
    <property type="entry name" value="TADA2A-like_3rd"/>
    <property type="match status" value="1"/>
</dbReference>
<reference evidence="3 4" key="1">
    <citation type="submission" date="2019-03" db="EMBL/GenBank/DDBJ databases">
        <title>Single cell metagenomics reveals metabolic interactions within the superorganism composed of flagellate Streblomastix strix and complex community of Bacteroidetes bacteria on its surface.</title>
        <authorList>
            <person name="Treitli S.C."/>
            <person name="Kolisko M."/>
            <person name="Husnik F."/>
            <person name="Keeling P."/>
            <person name="Hampl V."/>
        </authorList>
    </citation>
    <scope>NUCLEOTIDE SEQUENCE [LARGE SCALE GENOMIC DNA]</scope>
    <source>
        <strain evidence="3">ST1C</strain>
    </source>
</reference>
<name>A0A5J4UEI8_9EUKA</name>
<dbReference type="GO" id="GO:0006357">
    <property type="term" value="P:regulation of transcription by RNA polymerase II"/>
    <property type="evidence" value="ECO:0007669"/>
    <property type="project" value="TreeGrafter"/>
</dbReference>
<feature type="compositionally biased region" description="Basic and acidic residues" evidence="1">
    <location>
        <begin position="65"/>
        <end position="75"/>
    </location>
</feature>
<dbReference type="OrthoDB" id="433979at2759"/>
<dbReference type="GO" id="GO:0003682">
    <property type="term" value="F:chromatin binding"/>
    <property type="evidence" value="ECO:0007669"/>
    <property type="project" value="TreeGrafter"/>
</dbReference>
<dbReference type="GO" id="GO:0005634">
    <property type="term" value="C:nucleus"/>
    <property type="evidence" value="ECO:0007669"/>
    <property type="project" value="TreeGrafter"/>
</dbReference>
<sequence length="281" mass="32601">MVKFVREYCGANRKTYLYLNLEKRQKIKQTQSSSEQSSLRASTTKKAIGEEKSTSGRSGAQDKPQQGDKKTKPEAAFYRDKRGELEIEWDQDAEKFISDMVVLASDPPEQLENKINVLHAYNRTIDERIRRKIFLITYDLMDFVKNQKEEASLCTFDKIVFNRLKPFARFMPPESFESLRGNLHEEYKLRVQIAFWQQQLLYGLQTKEEVVLFQLAKRRHYQQMMMASQSEHKAAQGGKTPKRSPLVSSVEEHGLEGVEQDGEDKQETAIVLRKSQTKPPS</sequence>
<evidence type="ECO:0000256" key="1">
    <source>
        <dbReference type="SAM" id="MobiDB-lite"/>
    </source>
</evidence>
<dbReference type="PANTHER" id="PTHR12374">
    <property type="entry name" value="TRANSCRIPTIONAL ADAPTOR 2 ADA2 -RELATED"/>
    <property type="match status" value="1"/>
</dbReference>
<feature type="compositionally biased region" description="Low complexity" evidence="1">
    <location>
        <begin position="29"/>
        <end position="44"/>
    </location>
</feature>
<accession>A0A5J4UEI8</accession>
<dbReference type="GO" id="GO:0006338">
    <property type="term" value="P:chromatin remodeling"/>
    <property type="evidence" value="ECO:0007669"/>
    <property type="project" value="TreeGrafter"/>
</dbReference>
<dbReference type="EMBL" id="SNRW01016980">
    <property type="protein sequence ID" value="KAA6368797.1"/>
    <property type="molecule type" value="Genomic_DNA"/>
</dbReference>
<feature type="domain" description="Transcriptional adapter 2-alpha/beta-like" evidence="2">
    <location>
        <begin position="78"/>
        <end position="150"/>
    </location>
</feature>
<evidence type="ECO:0000313" key="4">
    <source>
        <dbReference type="Proteomes" id="UP000324800"/>
    </source>
</evidence>
<comment type="caution">
    <text evidence="3">The sequence shown here is derived from an EMBL/GenBank/DDBJ whole genome shotgun (WGS) entry which is preliminary data.</text>
</comment>
<evidence type="ECO:0000259" key="2">
    <source>
        <dbReference type="Pfam" id="PF22941"/>
    </source>
</evidence>
<proteinExistence type="predicted"/>
<evidence type="ECO:0000313" key="3">
    <source>
        <dbReference type="EMBL" id="KAA6368797.1"/>
    </source>
</evidence>
<dbReference type="AlphaFoldDB" id="A0A5J4UEI8"/>
<dbReference type="PANTHER" id="PTHR12374:SF20">
    <property type="entry name" value="TRANSCRIPTIONAL ADAPTER 2-ALPHA"/>
    <property type="match status" value="1"/>
</dbReference>
<organism evidence="3 4">
    <name type="scientific">Streblomastix strix</name>
    <dbReference type="NCBI Taxonomy" id="222440"/>
    <lineage>
        <taxon>Eukaryota</taxon>
        <taxon>Metamonada</taxon>
        <taxon>Preaxostyla</taxon>
        <taxon>Oxymonadida</taxon>
        <taxon>Streblomastigidae</taxon>
        <taxon>Streblomastix</taxon>
    </lineage>
</organism>
<protein>
    <recommendedName>
        <fullName evidence="2">Transcriptional adapter 2-alpha/beta-like domain-containing protein</fullName>
    </recommendedName>
</protein>
<dbReference type="GO" id="GO:0003713">
    <property type="term" value="F:transcription coactivator activity"/>
    <property type="evidence" value="ECO:0007669"/>
    <property type="project" value="TreeGrafter"/>
</dbReference>
<dbReference type="Proteomes" id="UP000324800">
    <property type="component" value="Unassembled WGS sequence"/>
</dbReference>
<feature type="region of interest" description="Disordered" evidence="1">
    <location>
        <begin position="27"/>
        <end position="75"/>
    </location>
</feature>
<dbReference type="InterPro" id="IPR055141">
    <property type="entry name" value="TADA2A_B-like_dom"/>
</dbReference>